<evidence type="ECO:0000313" key="7">
    <source>
        <dbReference type="EMBL" id="QEO18274.1"/>
    </source>
</evidence>
<dbReference type="InterPro" id="IPR006027">
    <property type="entry name" value="NusB_RsmB_TIM44"/>
</dbReference>
<dbReference type="SUPFAM" id="SSF48013">
    <property type="entry name" value="NusB-like"/>
    <property type="match status" value="1"/>
</dbReference>
<accession>A0A5C1YPL1</accession>
<dbReference type="Gene3D" id="1.10.940.10">
    <property type="entry name" value="NusB-like"/>
    <property type="match status" value="1"/>
</dbReference>
<evidence type="ECO:0000313" key="8">
    <source>
        <dbReference type="Proteomes" id="UP000324536"/>
    </source>
</evidence>
<dbReference type="Pfam" id="PF01029">
    <property type="entry name" value="NusB"/>
    <property type="match status" value="1"/>
</dbReference>
<dbReference type="GO" id="GO:0006353">
    <property type="term" value="P:DNA-templated transcription termination"/>
    <property type="evidence" value="ECO:0007669"/>
    <property type="project" value="InterPro"/>
</dbReference>
<evidence type="ECO:0000256" key="1">
    <source>
        <dbReference type="ARBA" id="ARBA00005952"/>
    </source>
</evidence>
<evidence type="ECO:0000256" key="3">
    <source>
        <dbReference type="ARBA" id="ARBA00022884"/>
    </source>
</evidence>
<keyword evidence="2" id="KW-0889">Transcription antitermination</keyword>
<dbReference type="PANTHER" id="PTHR11078:SF3">
    <property type="entry name" value="ANTITERMINATION NUSB DOMAIN-CONTAINING PROTEIN"/>
    <property type="match status" value="1"/>
</dbReference>
<dbReference type="AlphaFoldDB" id="A0A5C1YPL1"/>
<feature type="domain" description="NusB/RsmB/TIM44" evidence="6">
    <location>
        <begin position="19"/>
        <end position="155"/>
    </location>
</feature>
<gene>
    <name evidence="7" type="primary">nusB</name>
    <name evidence="7" type="ORF">FLP30_11595</name>
</gene>
<evidence type="ECO:0000256" key="5">
    <source>
        <dbReference type="ARBA" id="ARBA00023163"/>
    </source>
</evidence>
<name>A0A5C1YPL1_9PROT</name>
<keyword evidence="5" id="KW-0804">Transcription</keyword>
<keyword evidence="4" id="KW-0805">Transcription regulation</keyword>
<dbReference type="Proteomes" id="UP000324536">
    <property type="component" value="Chromosome"/>
</dbReference>
<dbReference type="GO" id="GO:0003723">
    <property type="term" value="F:RNA binding"/>
    <property type="evidence" value="ECO:0007669"/>
    <property type="project" value="UniProtKB-KW"/>
</dbReference>
<dbReference type="InterPro" id="IPR035926">
    <property type="entry name" value="NusB-like_sf"/>
</dbReference>
<dbReference type="GO" id="GO:0031564">
    <property type="term" value="P:transcription antitermination"/>
    <property type="evidence" value="ECO:0007669"/>
    <property type="project" value="UniProtKB-KW"/>
</dbReference>
<dbReference type="KEGG" id="acek:FLP30_11595"/>
<proteinExistence type="inferred from homology"/>
<organism evidence="7 8">
    <name type="scientific">Acetobacter vaccinii</name>
    <dbReference type="NCBI Taxonomy" id="2592655"/>
    <lineage>
        <taxon>Bacteria</taxon>
        <taxon>Pseudomonadati</taxon>
        <taxon>Pseudomonadota</taxon>
        <taxon>Alphaproteobacteria</taxon>
        <taxon>Acetobacterales</taxon>
        <taxon>Acetobacteraceae</taxon>
        <taxon>Acetobacter</taxon>
    </lineage>
</organism>
<evidence type="ECO:0000256" key="2">
    <source>
        <dbReference type="ARBA" id="ARBA00022814"/>
    </source>
</evidence>
<comment type="similarity">
    <text evidence="1">Belongs to the NusB family.</text>
</comment>
<dbReference type="GO" id="GO:0005829">
    <property type="term" value="C:cytosol"/>
    <property type="evidence" value="ECO:0007669"/>
    <property type="project" value="TreeGrafter"/>
</dbReference>
<sequence length="175" mass="19180">MPELQDPTKLNGAQRPRTAARVAAVQALFQIEQNGDQTDTVIEQFLVHRFGTTLDGASYEDGCIPEADTVLFRSIVRDAIASKTVLTDSIRQVLPATWPLERLDPVLRALFLAAGGEGKDDSIPTPILINEYMDVAHSFFSGDEPRLVNGVLDALFRKMKSADNDGELPSDQPID</sequence>
<evidence type="ECO:0000256" key="4">
    <source>
        <dbReference type="ARBA" id="ARBA00023015"/>
    </source>
</evidence>
<evidence type="ECO:0000259" key="6">
    <source>
        <dbReference type="Pfam" id="PF01029"/>
    </source>
</evidence>
<dbReference type="InterPro" id="IPR011605">
    <property type="entry name" value="NusB_fam"/>
</dbReference>
<dbReference type="NCBIfam" id="TIGR01951">
    <property type="entry name" value="nusB"/>
    <property type="match status" value="1"/>
</dbReference>
<dbReference type="PANTHER" id="PTHR11078">
    <property type="entry name" value="N UTILIZATION SUBSTANCE PROTEIN B-RELATED"/>
    <property type="match status" value="1"/>
</dbReference>
<reference evidence="7 8" key="1">
    <citation type="submission" date="2019-09" db="EMBL/GenBank/DDBJ databases">
        <title>Genome sequencing of strain KACC 21233.</title>
        <authorList>
            <person name="Heo J."/>
            <person name="Kim S.-J."/>
            <person name="Kim J.-S."/>
            <person name="Hong S.-B."/>
            <person name="Kwon S.-W."/>
        </authorList>
    </citation>
    <scope>NUCLEOTIDE SEQUENCE [LARGE SCALE GENOMIC DNA]</scope>
    <source>
        <strain evidence="7 8">KACC 21233</strain>
    </source>
</reference>
<protein>
    <submittedName>
        <fullName evidence="7">Transcription antitermination factor NusB</fullName>
    </submittedName>
</protein>
<keyword evidence="8" id="KW-1185">Reference proteome</keyword>
<dbReference type="RefSeq" id="WP_149279936.1">
    <property type="nucleotide sequence ID" value="NZ_CP043506.1"/>
</dbReference>
<dbReference type="OrthoDB" id="9797817at2"/>
<dbReference type="EMBL" id="CP043506">
    <property type="protein sequence ID" value="QEO18274.1"/>
    <property type="molecule type" value="Genomic_DNA"/>
</dbReference>
<keyword evidence="3" id="KW-0694">RNA-binding</keyword>